<accession>A0ACB8XDG1</accession>
<reference evidence="2" key="1">
    <citation type="journal article" date="2022" name="Mol. Ecol. Resour.">
        <title>The genomes of chicory, endive, great burdock and yacon provide insights into Asteraceae palaeo-polyploidization history and plant inulin production.</title>
        <authorList>
            <person name="Fan W."/>
            <person name="Wang S."/>
            <person name="Wang H."/>
            <person name="Wang A."/>
            <person name="Jiang F."/>
            <person name="Liu H."/>
            <person name="Zhao H."/>
            <person name="Xu D."/>
            <person name="Zhang Y."/>
        </authorList>
    </citation>
    <scope>NUCLEOTIDE SEQUENCE [LARGE SCALE GENOMIC DNA]</scope>
    <source>
        <strain evidence="2">cv. Niubang</strain>
    </source>
</reference>
<proteinExistence type="predicted"/>
<evidence type="ECO:0000313" key="1">
    <source>
        <dbReference type="EMBL" id="KAI3664846.1"/>
    </source>
</evidence>
<reference evidence="1 2" key="2">
    <citation type="journal article" date="2022" name="Mol. Ecol. Resour.">
        <title>The genomes of chicory, endive, great burdock and yacon provide insights into Asteraceae paleo-polyploidization history and plant inulin production.</title>
        <authorList>
            <person name="Fan W."/>
            <person name="Wang S."/>
            <person name="Wang H."/>
            <person name="Wang A."/>
            <person name="Jiang F."/>
            <person name="Liu H."/>
            <person name="Zhao H."/>
            <person name="Xu D."/>
            <person name="Zhang Y."/>
        </authorList>
    </citation>
    <scope>NUCLEOTIDE SEQUENCE [LARGE SCALE GENOMIC DNA]</scope>
    <source>
        <strain evidence="2">cv. Niubang</strain>
    </source>
</reference>
<gene>
    <name evidence="1" type="ORF">L6452_43455</name>
</gene>
<name>A0ACB8XDG1_ARCLA</name>
<dbReference type="EMBL" id="CM042064">
    <property type="protein sequence ID" value="KAI3664846.1"/>
    <property type="molecule type" value="Genomic_DNA"/>
</dbReference>
<dbReference type="Proteomes" id="UP001055879">
    <property type="component" value="Linkage Group LG18"/>
</dbReference>
<sequence>MSFTNEVVDSLASLTDRLHVTDNFEEDVEEVTVENQPFQRRKACTKSDMLKTLEAKRTLDHSHMLTKATKSKAMCLEDGVGTKSSSLVNNIGVTSREKNKDDGTNEE</sequence>
<protein>
    <submittedName>
        <fullName evidence="1">Uncharacterized protein</fullName>
    </submittedName>
</protein>
<organism evidence="1 2">
    <name type="scientific">Arctium lappa</name>
    <name type="common">Greater burdock</name>
    <name type="synonym">Lappa major</name>
    <dbReference type="NCBI Taxonomy" id="4217"/>
    <lineage>
        <taxon>Eukaryota</taxon>
        <taxon>Viridiplantae</taxon>
        <taxon>Streptophyta</taxon>
        <taxon>Embryophyta</taxon>
        <taxon>Tracheophyta</taxon>
        <taxon>Spermatophyta</taxon>
        <taxon>Magnoliopsida</taxon>
        <taxon>eudicotyledons</taxon>
        <taxon>Gunneridae</taxon>
        <taxon>Pentapetalae</taxon>
        <taxon>asterids</taxon>
        <taxon>campanulids</taxon>
        <taxon>Asterales</taxon>
        <taxon>Asteraceae</taxon>
        <taxon>Carduoideae</taxon>
        <taxon>Cardueae</taxon>
        <taxon>Arctiinae</taxon>
        <taxon>Arctium</taxon>
    </lineage>
</organism>
<keyword evidence="2" id="KW-1185">Reference proteome</keyword>
<evidence type="ECO:0000313" key="2">
    <source>
        <dbReference type="Proteomes" id="UP001055879"/>
    </source>
</evidence>
<comment type="caution">
    <text evidence="1">The sequence shown here is derived from an EMBL/GenBank/DDBJ whole genome shotgun (WGS) entry which is preliminary data.</text>
</comment>